<sequence>MTTNLLSVANSIVSLLKHEDFSQIRFRSCRSVINRKVTNQKMYLSFWTSSLPKSGGWGSPDQTCTQGR</sequence>
<proteinExistence type="predicted"/>
<accession>A0A251THR0</accession>
<dbReference type="AlphaFoldDB" id="A0A251THR0"/>
<name>A0A251THR0_HELAN</name>
<gene>
    <name evidence="1" type="ORF">HannXRQ_Chr10g0286081</name>
</gene>
<dbReference type="EMBL" id="CM007899">
    <property type="protein sequence ID" value="OTG10299.1"/>
    <property type="molecule type" value="Genomic_DNA"/>
</dbReference>
<organism evidence="1 2">
    <name type="scientific">Helianthus annuus</name>
    <name type="common">Common sunflower</name>
    <dbReference type="NCBI Taxonomy" id="4232"/>
    <lineage>
        <taxon>Eukaryota</taxon>
        <taxon>Viridiplantae</taxon>
        <taxon>Streptophyta</taxon>
        <taxon>Embryophyta</taxon>
        <taxon>Tracheophyta</taxon>
        <taxon>Spermatophyta</taxon>
        <taxon>Magnoliopsida</taxon>
        <taxon>eudicotyledons</taxon>
        <taxon>Gunneridae</taxon>
        <taxon>Pentapetalae</taxon>
        <taxon>asterids</taxon>
        <taxon>campanulids</taxon>
        <taxon>Asterales</taxon>
        <taxon>Asteraceae</taxon>
        <taxon>Asteroideae</taxon>
        <taxon>Heliantheae alliance</taxon>
        <taxon>Heliantheae</taxon>
        <taxon>Helianthus</taxon>
    </lineage>
</organism>
<dbReference type="InParanoid" id="A0A251THR0"/>
<dbReference type="Proteomes" id="UP000215914">
    <property type="component" value="Chromosome 10"/>
</dbReference>
<protein>
    <submittedName>
        <fullName evidence="1">Uncharacterized protein</fullName>
    </submittedName>
</protein>
<keyword evidence="2" id="KW-1185">Reference proteome</keyword>
<evidence type="ECO:0000313" key="2">
    <source>
        <dbReference type="Proteomes" id="UP000215914"/>
    </source>
</evidence>
<evidence type="ECO:0000313" key="1">
    <source>
        <dbReference type="EMBL" id="OTG10299.1"/>
    </source>
</evidence>
<reference evidence="2" key="1">
    <citation type="journal article" date="2017" name="Nature">
        <title>The sunflower genome provides insights into oil metabolism, flowering and Asterid evolution.</title>
        <authorList>
            <person name="Badouin H."/>
            <person name="Gouzy J."/>
            <person name="Grassa C.J."/>
            <person name="Murat F."/>
            <person name="Staton S.E."/>
            <person name="Cottret L."/>
            <person name="Lelandais-Briere C."/>
            <person name="Owens G.L."/>
            <person name="Carrere S."/>
            <person name="Mayjonade B."/>
            <person name="Legrand L."/>
            <person name="Gill N."/>
            <person name="Kane N.C."/>
            <person name="Bowers J.E."/>
            <person name="Hubner S."/>
            <person name="Bellec A."/>
            <person name="Berard A."/>
            <person name="Berges H."/>
            <person name="Blanchet N."/>
            <person name="Boniface M.C."/>
            <person name="Brunel D."/>
            <person name="Catrice O."/>
            <person name="Chaidir N."/>
            <person name="Claudel C."/>
            <person name="Donnadieu C."/>
            <person name="Faraut T."/>
            <person name="Fievet G."/>
            <person name="Helmstetter N."/>
            <person name="King M."/>
            <person name="Knapp S.J."/>
            <person name="Lai Z."/>
            <person name="Le Paslier M.C."/>
            <person name="Lippi Y."/>
            <person name="Lorenzon L."/>
            <person name="Mandel J.R."/>
            <person name="Marage G."/>
            <person name="Marchand G."/>
            <person name="Marquand E."/>
            <person name="Bret-Mestries E."/>
            <person name="Morien E."/>
            <person name="Nambeesan S."/>
            <person name="Nguyen T."/>
            <person name="Pegot-Espagnet P."/>
            <person name="Pouilly N."/>
            <person name="Raftis F."/>
            <person name="Sallet E."/>
            <person name="Schiex T."/>
            <person name="Thomas J."/>
            <person name="Vandecasteele C."/>
            <person name="Vares D."/>
            <person name="Vear F."/>
            <person name="Vautrin S."/>
            <person name="Crespi M."/>
            <person name="Mangin B."/>
            <person name="Burke J.M."/>
            <person name="Salse J."/>
            <person name="Munos S."/>
            <person name="Vincourt P."/>
            <person name="Rieseberg L.H."/>
            <person name="Langlade N.B."/>
        </authorList>
    </citation>
    <scope>NUCLEOTIDE SEQUENCE [LARGE SCALE GENOMIC DNA]</scope>
    <source>
        <strain evidence="2">cv. SF193</strain>
    </source>
</reference>